<protein>
    <submittedName>
        <fullName evidence="2">Uncharacterized protein</fullName>
    </submittedName>
</protein>
<dbReference type="EMBL" id="JAKMXF010000120">
    <property type="protein sequence ID" value="KAI6657205.1"/>
    <property type="molecule type" value="Genomic_DNA"/>
</dbReference>
<keyword evidence="3" id="KW-1185">Reference proteome</keyword>
<comment type="caution">
    <text evidence="2">The sequence shown here is derived from an EMBL/GenBank/DDBJ whole genome shotgun (WGS) entry which is preliminary data.</text>
</comment>
<evidence type="ECO:0000313" key="2">
    <source>
        <dbReference type="EMBL" id="KAI6657205.1"/>
    </source>
</evidence>
<gene>
    <name evidence="2" type="ORF">LOD99_11194</name>
</gene>
<dbReference type="AlphaFoldDB" id="A0AAV7K956"/>
<name>A0AAV7K956_9METZ</name>
<evidence type="ECO:0000313" key="3">
    <source>
        <dbReference type="Proteomes" id="UP001165289"/>
    </source>
</evidence>
<organism evidence="2 3">
    <name type="scientific">Oopsacas minuta</name>
    <dbReference type="NCBI Taxonomy" id="111878"/>
    <lineage>
        <taxon>Eukaryota</taxon>
        <taxon>Metazoa</taxon>
        <taxon>Porifera</taxon>
        <taxon>Hexactinellida</taxon>
        <taxon>Hexasterophora</taxon>
        <taxon>Lyssacinosida</taxon>
        <taxon>Leucopsacidae</taxon>
        <taxon>Oopsacas</taxon>
    </lineage>
</organism>
<proteinExistence type="predicted"/>
<evidence type="ECO:0000256" key="1">
    <source>
        <dbReference type="SAM" id="Coils"/>
    </source>
</evidence>
<sequence>MSRYLMLNKLLGLDRNDLIRRPIKDLRRELKANCYFYGIHNVKELSLLLSKERRREKKVIYSYQERQRIENKSKNNEGEIETLEELKLTLINEKIRLQEEISFYQNEINQITSESQLIIEGLELLLPHDILEILDN</sequence>
<keyword evidence="1" id="KW-0175">Coiled coil</keyword>
<dbReference type="Proteomes" id="UP001165289">
    <property type="component" value="Unassembled WGS sequence"/>
</dbReference>
<accession>A0AAV7K956</accession>
<feature type="coiled-coil region" evidence="1">
    <location>
        <begin position="66"/>
        <end position="114"/>
    </location>
</feature>
<reference evidence="2 3" key="1">
    <citation type="journal article" date="2023" name="BMC Biol.">
        <title>The compact genome of the sponge Oopsacas minuta (Hexactinellida) is lacking key metazoan core genes.</title>
        <authorList>
            <person name="Santini S."/>
            <person name="Schenkelaars Q."/>
            <person name="Jourda C."/>
            <person name="Duchesne M."/>
            <person name="Belahbib H."/>
            <person name="Rocher C."/>
            <person name="Selva M."/>
            <person name="Riesgo A."/>
            <person name="Vervoort M."/>
            <person name="Leys S.P."/>
            <person name="Kodjabachian L."/>
            <person name="Le Bivic A."/>
            <person name="Borchiellini C."/>
            <person name="Claverie J.M."/>
            <person name="Renard E."/>
        </authorList>
    </citation>
    <scope>NUCLEOTIDE SEQUENCE [LARGE SCALE GENOMIC DNA]</scope>
    <source>
        <strain evidence="2">SPO-2</strain>
    </source>
</reference>